<dbReference type="PROSITE" id="PS50929">
    <property type="entry name" value="ABC_TM1F"/>
    <property type="match status" value="2"/>
</dbReference>
<feature type="transmembrane region" description="Helical" evidence="13">
    <location>
        <begin position="543"/>
        <end position="561"/>
    </location>
</feature>
<dbReference type="SUPFAM" id="SSF90123">
    <property type="entry name" value="ABC transporter transmembrane region"/>
    <property type="match status" value="2"/>
</dbReference>
<evidence type="ECO:0000313" key="17">
    <source>
        <dbReference type="Proteomes" id="UP000078561"/>
    </source>
</evidence>
<evidence type="ECO:0000256" key="9">
    <source>
        <dbReference type="ARBA" id="ARBA00022840"/>
    </source>
</evidence>
<dbReference type="InParanoid" id="A0A168QK59"/>
<evidence type="ECO:0000256" key="10">
    <source>
        <dbReference type="ARBA" id="ARBA00022967"/>
    </source>
</evidence>
<dbReference type="InterPro" id="IPR003439">
    <property type="entry name" value="ABC_transporter-like_ATP-bd"/>
</dbReference>
<keyword evidence="12 13" id="KW-0472">Membrane</keyword>
<dbReference type="CDD" id="cd18595">
    <property type="entry name" value="ABC_6TM_MRP1_2_3_6_D1_like"/>
    <property type="match status" value="1"/>
</dbReference>
<evidence type="ECO:0000259" key="14">
    <source>
        <dbReference type="PROSITE" id="PS50893"/>
    </source>
</evidence>
<dbReference type="SUPFAM" id="SSF52540">
    <property type="entry name" value="P-loop containing nucleoside triphosphate hydrolases"/>
    <property type="match status" value="2"/>
</dbReference>
<dbReference type="Pfam" id="PF24357">
    <property type="entry name" value="TMD0_ABC"/>
    <property type="match status" value="1"/>
</dbReference>
<feature type="transmembrane region" description="Helical" evidence="13">
    <location>
        <begin position="274"/>
        <end position="292"/>
    </location>
</feature>
<feature type="transmembrane region" description="Helical" evidence="13">
    <location>
        <begin position="1185"/>
        <end position="1205"/>
    </location>
</feature>
<dbReference type="InterPro" id="IPR017871">
    <property type="entry name" value="ABC_transporter-like_CS"/>
</dbReference>
<dbReference type="FunCoup" id="A0A168QK59">
    <property type="interactions" value="202"/>
</dbReference>
<dbReference type="PANTHER" id="PTHR24223:SF443">
    <property type="entry name" value="MULTIDRUG-RESISTANCE LIKE PROTEIN 1, ISOFORM I"/>
    <property type="match status" value="1"/>
</dbReference>
<evidence type="ECO:0000313" key="16">
    <source>
        <dbReference type="EMBL" id="SAM04924.1"/>
    </source>
</evidence>
<dbReference type="GO" id="GO:0000329">
    <property type="term" value="C:fungal-type vacuole membrane"/>
    <property type="evidence" value="ECO:0007669"/>
    <property type="project" value="UniProtKB-ARBA"/>
</dbReference>
<feature type="transmembrane region" description="Helical" evidence="13">
    <location>
        <begin position="161"/>
        <end position="180"/>
    </location>
</feature>
<proteinExistence type="inferred from homology"/>
<feature type="transmembrane region" description="Helical" evidence="13">
    <location>
        <begin position="102"/>
        <end position="121"/>
    </location>
</feature>
<keyword evidence="8" id="KW-0547">Nucleotide-binding</keyword>
<feature type="domain" description="ABC transmembrane type-1" evidence="15">
    <location>
        <begin position="284"/>
        <end position="570"/>
    </location>
</feature>
<evidence type="ECO:0000256" key="1">
    <source>
        <dbReference type="ARBA" id="ARBA00004128"/>
    </source>
</evidence>
<dbReference type="InterPro" id="IPR003593">
    <property type="entry name" value="AAA+_ATPase"/>
</dbReference>
<protein>
    <submittedName>
        <fullName evidence="16">Uncharacterized protein</fullName>
    </submittedName>
</protein>
<dbReference type="SMART" id="SM00382">
    <property type="entry name" value="AAA"/>
    <property type="match status" value="2"/>
</dbReference>
<dbReference type="OMA" id="SIWISKW"/>
<evidence type="ECO:0000256" key="2">
    <source>
        <dbReference type="ARBA" id="ARBA00009726"/>
    </source>
</evidence>
<feature type="transmembrane region" description="Helical" evidence="13">
    <location>
        <begin position="72"/>
        <end position="90"/>
    </location>
</feature>
<dbReference type="InterPro" id="IPR056227">
    <property type="entry name" value="TMD0_ABC"/>
</dbReference>
<evidence type="ECO:0000256" key="8">
    <source>
        <dbReference type="ARBA" id="ARBA00022741"/>
    </source>
</evidence>
<feature type="transmembrane region" description="Helical" evidence="13">
    <location>
        <begin position="128"/>
        <end position="146"/>
    </location>
</feature>
<comment type="subcellular location">
    <subcellularLocation>
        <location evidence="1">Vacuole membrane</location>
        <topology evidence="1">Multi-pass membrane protein</topology>
    </subcellularLocation>
</comment>
<dbReference type="STRING" id="4829.A0A168QK59"/>
<feature type="transmembrane region" description="Helical" evidence="13">
    <location>
        <begin position="991"/>
        <end position="1018"/>
    </location>
</feature>
<keyword evidence="6 13" id="KW-0812">Transmembrane</keyword>
<name>A0A168QK59_ABSGL</name>
<evidence type="ECO:0000256" key="4">
    <source>
        <dbReference type="ARBA" id="ARBA00022553"/>
    </source>
</evidence>
<feature type="domain" description="ABC transporter" evidence="14">
    <location>
        <begin position="1278"/>
        <end position="1512"/>
    </location>
</feature>
<dbReference type="InterPro" id="IPR050173">
    <property type="entry name" value="ABC_transporter_C-like"/>
</dbReference>
<dbReference type="EMBL" id="LT554417">
    <property type="protein sequence ID" value="SAM04924.1"/>
    <property type="molecule type" value="Genomic_DNA"/>
</dbReference>
<feature type="domain" description="ABC transmembrane type-1" evidence="15">
    <location>
        <begin position="955"/>
        <end position="1241"/>
    </location>
</feature>
<dbReference type="InterPro" id="IPR027417">
    <property type="entry name" value="P-loop_NTPase"/>
</dbReference>
<organism evidence="16">
    <name type="scientific">Absidia glauca</name>
    <name type="common">Pin mould</name>
    <dbReference type="NCBI Taxonomy" id="4829"/>
    <lineage>
        <taxon>Eukaryota</taxon>
        <taxon>Fungi</taxon>
        <taxon>Fungi incertae sedis</taxon>
        <taxon>Mucoromycota</taxon>
        <taxon>Mucoromycotina</taxon>
        <taxon>Mucoromycetes</taxon>
        <taxon>Mucorales</taxon>
        <taxon>Cunninghamellaceae</taxon>
        <taxon>Absidia</taxon>
    </lineage>
</organism>
<feature type="transmembrane region" description="Helical" evidence="13">
    <location>
        <begin position="326"/>
        <end position="347"/>
    </location>
</feature>
<dbReference type="Pfam" id="PF00664">
    <property type="entry name" value="ABC_membrane"/>
    <property type="match status" value="2"/>
</dbReference>
<dbReference type="CDD" id="cd03250">
    <property type="entry name" value="ABCC_MRP_domain1"/>
    <property type="match status" value="1"/>
</dbReference>
<dbReference type="GO" id="GO:0016887">
    <property type="term" value="F:ATP hydrolysis activity"/>
    <property type="evidence" value="ECO:0007669"/>
    <property type="project" value="InterPro"/>
</dbReference>
<keyword evidence="3" id="KW-0813">Transport</keyword>
<feature type="transmembrane region" description="Helical" evidence="13">
    <location>
        <begin position="399"/>
        <end position="422"/>
    </location>
</feature>
<reference evidence="16" key="1">
    <citation type="submission" date="2016-04" db="EMBL/GenBank/DDBJ databases">
        <authorList>
            <person name="Evans L.H."/>
            <person name="Alamgir A."/>
            <person name="Owens N."/>
            <person name="Weber N.D."/>
            <person name="Virtaneva K."/>
            <person name="Barbian K."/>
            <person name="Babar A."/>
            <person name="Rosenke K."/>
        </authorList>
    </citation>
    <scope>NUCLEOTIDE SEQUENCE [LARGE SCALE GENOMIC DNA]</scope>
    <source>
        <strain evidence="16">CBS 101.48</strain>
    </source>
</reference>
<dbReference type="OrthoDB" id="6500128at2759"/>
<keyword evidence="9" id="KW-0067">ATP-binding</keyword>
<dbReference type="InterPro" id="IPR011527">
    <property type="entry name" value="ABC1_TM_dom"/>
</dbReference>
<dbReference type="Gene3D" id="1.20.1560.10">
    <property type="entry name" value="ABC transporter type 1, transmembrane domain"/>
    <property type="match status" value="2"/>
</dbReference>
<keyword evidence="7" id="KW-0677">Repeat</keyword>
<dbReference type="Gene3D" id="3.40.50.300">
    <property type="entry name" value="P-loop containing nucleotide triphosphate hydrolases"/>
    <property type="match status" value="2"/>
</dbReference>
<comment type="similarity">
    <text evidence="2">Belongs to the ABC transporter superfamily. ABCC family. Conjugate transporter (TC 3.A.1.208) subfamily.</text>
</comment>
<evidence type="ECO:0000256" key="6">
    <source>
        <dbReference type="ARBA" id="ARBA00022692"/>
    </source>
</evidence>
<feature type="transmembrane region" description="Helical" evidence="13">
    <location>
        <begin position="514"/>
        <end position="537"/>
    </location>
</feature>
<feature type="transmembrane region" description="Helical" evidence="13">
    <location>
        <begin position="428"/>
        <end position="446"/>
    </location>
</feature>
<keyword evidence="4" id="KW-0597">Phosphoprotein</keyword>
<dbReference type="FunFam" id="3.40.50.300:FF:000074">
    <property type="entry name" value="Multidrug resistance-associated protein 5 isoform 1"/>
    <property type="match status" value="1"/>
</dbReference>
<dbReference type="FunFam" id="1.20.1560.10:FF:000001">
    <property type="entry name" value="ATP-binding cassette subfamily C member 1"/>
    <property type="match status" value="1"/>
</dbReference>
<evidence type="ECO:0000259" key="15">
    <source>
        <dbReference type="PROSITE" id="PS50929"/>
    </source>
</evidence>
<gene>
    <name evidence="16" type="primary">ABSGL_10790.1 scaffold 12033</name>
</gene>
<evidence type="ECO:0000256" key="5">
    <source>
        <dbReference type="ARBA" id="ARBA00022554"/>
    </source>
</evidence>
<dbReference type="GO" id="GO:0005524">
    <property type="term" value="F:ATP binding"/>
    <property type="evidence" value="ECO:0007669"/>
    <property type="project" value="UniProtKB-KW"/>
</dbReference>
<keyword evidence="5" id="KW-0926">Vacuole</keyword>
<dbReference type="FunFam" id="3.40.50.300:FF:000450">
    <property type="entry name" value="ABC transporter C family member 2"/>
    <property type="match status" value="1"/>
</dbReference>
<feature type="transmembrane region" description="Helical" evidence="13">
    <location>
        <begin position="1077"/>
        <end position="1109"/>
    </location>
</feature>
<dbReference type="PROSITE" id="PS50893">
    <property type="entry name" value="ABC_TRANSPORTER_2"/>
    <property type="match status" value="2"/>
</dbReference>
<evidence type="ECO:0000256" key="7">
    <source>
        <dbReference type="ARBA" id="ARBA00022737"/>
    </source>
</evidence>
<evidence type="ECO:0000256" key="12">
    <source>
        <dbReference type="ARBA" id="ARBA00023136"/>
    </source>
</evidence>
<dbReference type="GO" id="GO:0140359">
    <property type="term" value="F:ABC-type transporter activity"/>
    <property type="evidence" value="ECO:0007669"/>
    <property type="project" value="InterPro"/>
</dbReference>
<evidence type="ECO:0000256" key="3">
    <source>
        <dbReference type="ARBA" id="ARBA00022448"/>
    </source>
</evidence>
<accession>A0A168QK59</accession>
<dbReference type="InterPro" id="IPR036640">
    <property type="entry name" value="ABC1_TM_sf"/>
</dbReference>
<evidence type="ECO:0000256" key="11">
    <source>
        <dbReference type="ARBA" id="ARBA00022989"/>
    </source>
</evidence>
<dbReference type="Proteomes" id="UP000078561">
    <property type="component" value="Unassembled WGS sequence"/>
</dbReference>
<dbReference type="PROSITE" id="PS00211">
    <property type="entry name" value="ABC_TRANSPORTER_1"/>
    <property type="match status" value="1"/>
</dbReference>
<keyword evidence="10" id="KW-1278">Translocase</keyword>
<feature type="transmembrane region" description="Helical" evidence="13">
    <location>
        <begin position="32"/>
        <end position="51"/>
    </location>
</feature>
<keyword evidence="17" id="KW-1185">Reference proteome</keyword>
<dbReference type="PANTHER" id="PTHR24223">
    <property type="entry name" value="ATP-BINDING CASSETTE SUB-FAMILY C"/>
    <property type="match status" value="1"/>
</dbReference>
<dbReference type="GO" id="GO:0042592">
    <property type="term" value="P:homeostatic process"/>
    <property type="evidence" value="ECO:0007669"/>
    <property type="project" value="UniProtKB-ARBA"/>
</dbReference>
<dbReference type="FunFam" id="1.20.1560.10:FF:000020">
    <property type="entry name" value="ABC metal ion transporter"/>
    <property type="match status" value="1"/>
</dbReference>
<dbReference type="CDD" id="cd18603">
    <property type="entry name" value="ABC_6TM_MRP1_2_3_6_D2_like"/>
    <property type="match status" value="1"/>
</dbReference>
<sequence>MSWNELCPNGEGWGPFSQHRVPDFTPCFEESVVVTVPSLFLLTFGIARFWILSKRSNLPIDMTNNWLYYAKMITLTCLLVAVWTSTALAIMNADAWVKNIPLHAKIYNAFMVVFATCLHYMEYFRNPIASAVLLFYWLFVVIVNGVKLRSLVLMHQQTSDSVQFGLFVVISVLSLLMFALECTVRPKSQYIVLDDTSVSRKRDKLECPEETSNIFSRLTFEWMTPLMRLGYEKPLTMDDLWDLKNDDQSAFVGDTFEKYWAIEMRKSRPSLLRALVYTLGGPFFLAALFKALQDILQFTQPMLLQKLMLWVTSYTTDSPEPAYRGILIAVGMFVTSICQTMFLHQYFHRCFTTGMRLRAALVTAIYRKTLLLSNASRQQSTVGEIVNHMSVDAQRLMDLCTYLHIVWSGPLQIVIALVLLYGTMGPSIWAGVAVLVLTIPLNTFLAKKMRACQKIQMGNKDARVKLMNEILNGIRVIKLYAWEVPFFEKVSFIRNDLELNMLKKIGVLSAVQNFTWTSIPFLVSLSSFAVFVVFSGRPLTSDIAFVSISLYSLLSFPMAMFPNVITSTIEATVSLFRIEGYLSSEELDPSAVIHEDYRCQPGWTPETPLLEIDQGTFKWAKEDDAPVLEDINLALKKGNVMAVVGRVGSGKSSLMSAILGDTVKVDGTVVVRGSLAYVPQQPWVMNATVRDNITFGHRFDPEFYGRVLEACALKSDIEILSAGDQTEIGERGINLSGGQKARVSLARAIYARADIYLLDDPLSAVDAHVGRHIFNHVIGPNGILKNKARLLVTHGISYLPKVDKVVMLRDGHVILNNTYDFLMNQRTELYSLMTDFGNQGSNMANDDSDGDGEIEAGSLPLSDNFEERCTHIGRSEEEACLNKDADLYLRCERLNSISSGHSLRRPSKTSLKKAEKKHLLQDKERLMTVEEAAKGSVAKDVYKEYAKSCSLIGVAVVLVFQILAQISQVGANLWLKEWSNQNQQEQGNSRIWFYLGIYAVIGWSATIFSVIQTLALWVTCAIRSAKVLHSEMLESVIRSPMSFFDTTPLGRILNRFSKDQHTVDEILPRSFGGYFRVLFSVMATVAIIAFSTPFFLALIIPLGFIYLYIQRYYLETSRELKRLDSIGKSPVYSHFQESITGVTSIRAYEQQNRFIYDNETKLDDNQRAYFPSIACNRWLAVRLEFLGSIIIFGAAIFAVVGVLYGDKSYIDPGLVGLSVSYALSVTQALNWVIRSFCEIEASVVMTEYITLSNLSLNRQTLYRWSASKSPMWPEKGEIEFHDYATRYRAGLDLAIRDVSFKIAPREKIGVCGRTGSGKTSLTLGLFRIIEAAQGSITIDGIDISTLRLFDLRSRLTIIPQDPVLFFGTVRSNLDPFGTSDDAELWKALQNAHLSEHISKMDGKLNAAVLENGDNFSIGQRQLVCLARALLRHTSILVLDEATAAIDVETDAIIQETIREQFKQCTIITIAHRINTVMDSDRILVLEKGSIVEFDAPQSLLANKASSFYSMSKEAGLVE</sequence>
<feature type="domain" description="ABC transporter" evidence="14">
    <location>
        <begin position="610"/>
        <end position="835"/>
    </location>
</feature>
<dbReference type="CDD" id="cd03244">
    <property type="entry name" value="ABCC_MRP_domain2"/>
    <property type="match status" value="1"/>
</dbReference>
<evidence type="ECO:0000256" key="13">
    <source>
        <dbReference type="SAM" id="Phobius"/>
    </source>
</evidence>
<dbReference type="Pfam" id="PF00005">
    <property type="entry name" value="ABC_tran"/>
    <property type="match status" value="2"/>
</dbReference>
<keyword evidence="11 13" id="KW-1133">Transmembrane helix</keyword>